<reference evidence="1 2" key="1">
    <citation type="submission" date="2018-11" db="EMBL/GenBank/DDBJ databases">
        <title>Genome sequence of Saitozyma podzolica DSM 27192.</title>
        <authorList>
            <person name="Aliyu H."/>
            <person name="Gorte O."/>
            <person name="Ochsenreither K."/>
        </authorList>
    </citation>
    <scope>NUCLEOTIDE SEQUENCE [LARGE SCALE GENOMIC DNA]</scope>
    <source>
        <strain evidence="1 2">DSM 27192</strain>
    </source>
</reference>
<comment type="caution">
    <text evidence="1">The sequence shown here is derived from an EMBL/GenBank/DDBJ whole genome shotgun (WGS) entry which is preliminary data.</text>
</comment>
<organism evidence="1 2">
    <name type="scientific">Saitozyma podzolica</name>
    <dbReference type="NCBI Taxonomy" id="1890683"/>
    <lineage>
        <taxon>Eukaryota</taxon>
        <taxon>Fungi</taxon>
        <taxon>Dikarya</taxon>
        <taxon>Basidiomycota</taxon>
        <taxon>Agaricomycotina</taxon>
        <taxon>Tremellomycetes</taxon>
        <taxon>Tremellales</taxon>
        <taxon>Trimorphomycetaceae</taxon>
        <taxon>Saitozyma</taxon>
    </lineage>
</organism>
<evidence type="ECO:0000313" key="1">
    <source>
        <dbReference type="EMBL" id="RSH93491.1"/>
    </source>
</evidence>
<dbReference type="STRING" id="1890683.A0A427YQX6"/>
<dbReference type="EMBL" id="RSCD01000004">
    <property type="protein sequence ID" value="RSH93491.1"/>
    <property type="molecule type" value="Genomic_DNA"/>
</dbReference>
<keyword evidence="2" id="KW-1185">Reference proteome</keyword>
<accession>A0A427YQX6</accession>
<gene>
    <name evidence="1" type="ORF">EHS25_007847</name>
</gene>
<sequence length="102" mass="11458">MSPSPFVALSMGTPYLKPIKAWDPEDPWNRERWATQHDHIAMMDLPYTVHAQDYEGFVAAIKGAIETPPKPYNGVYFTPSATKFITMNNAGQQVMLQYVAAP</sequence>
<dbReference type="OrthoDB" id="2113294at2759"/>
<dbReference type="AlphaFoldDB" id="A0A427YQX6"/>
<name>A0A427YQX6_9TREE</name>
<proteinExistence type="predicted"/>
<protein>
    <submittedName>
        <fullName evidence="1">Uncharacterized protein</fullName>
    </submittedName>
</protein>
<evidence type="ECO:0000313" key="2">
    <source>
        <dbReference type="Proteomes" id="UP000279259"/>
    </source>
</evidence>
<dbReference type="Proteomes" id="UP000279259">
    <property type="component" value="Unassembled WGS sequence"/>
</dbReference>